<evidence type="ECO:0000313" key="2">
    <source>
        <dbReference type="Proteomes" id="UP000184603"/>
    </source>
</evidence>
<accession>A0A1M7YK66</accession>
<sequence>MLERYQKTKRLDPFAEHEFDPELQKFIDSYPVPGLSDGFVEQAAQILSLTDGYDLSQVMAKIGRFTRMALRGVLGCPVYTIVWKPGELTFRDDLFFIDHLSGDEGDLAASGIASRPFQIAGYGSQYAVVAVDSEFVVIESEVPDDERSGELTTDLKMVAWQFYVALGIEHICIVLVTDSRLTQNALIRQFLANALPDLMTVYQPRHISHRLCQIPVTRVYLAAHFSLIEGGIILPSYDTITKIDPQGEEYSFRRPVITCEGKEWRDRTWIRERREVEPMVWIDGAWVTEESLQRRTAMRRRSQKRSAK</sequence>
<keyword evidence="2" id="KW-1185">Reference proteome</keyword>
<dbReference type="Proteomes" id="UP000184603">
    <property type="component" value="Unassembled WGS sequence"/>
</dbReference>
<dbReference type="RefSeq" id="WP_143170864.1">
    <property type="nucleotide sequence ID" value="NZ_FRFE01000044.1"/>
</dbReference>
<gene>
    <name evidence="1" type="ORF">SAMN02745220_04878</name>
</gene>
<reference evidence="1 2" key="1">
    <citation type="submission" date="2016-12" db="EMBL/GenBank/DDBJ databases">
        <authorList>
            <person name="Song W.-J."/>
            <person name="Kurnit D.M."/>
        </authorList>
    </citation>
    <scope>NUCLEOTIDE SEQUENCE [LARGE SCALE GENOMIC DNA]</scope>
    <source>
        <strain evidence="1 2">DSM 18488</strain>
    </source>
</reference>
<name>A0A1M7YK66_9BACT</name>
<organism evidence="1 2">
    <name type="scientific">Desulfopila aestuarii DSM 18488</name>
    <dbReference type="NCBI Taxonomy" id="1121416"/>
    <lineage>
        <taxon>Bacteria</taxon>
        <taxon>Pseudomonadati</taxon>
        <taxon>Thermodesulfobacteriota</taxon>
        <taxon>Desulfobulbia</taxon>
        <taxon>Desulfobulbales</taxon>
        <taxon>Desulfocapsaceae</taxon>
        <taxon>Desulfopila</taxon>
    </lineage>
</organism>
<dbReference type="AlphaFoldDB" id="A0A1M7YK66"/>
<proteinExistence type="predicted"/>
<evidence type="ECO:0000313" key="1">
    <source>
        <dbReference type="EMBL" id="SHO52997.1"/>
    </source>
</evidence>
<protein>
    <submittedName>
        <fullName evidence="1">Uncharacterized protein</fullName>
    </submittedName>
</protein>
<dbReference type="EMBL" id="FRFE01000044">
    <property type="protein sequence ID" value="SHO52997.1"/>
    <property type="molecule type" value="Genomic_DNA"/>
</dbReference>
<dbReference type="STRING" id="1121416.SAMN02745220_04878"/>